<feature type="repeat" description="WD" evidence="9">
    <location>
        <begin position="133"/>
        <end position="174"/>
    </location>
</feature>
<feature type="region of interest" description="Disordered" evidence="10">
    <location>
        <begin position="17"/>
        <end position="49"/>
    </location>
</feature>
<evidence type="ECO:0000256" key="5">
    <source>
        <dbReference type="ARBA" id="ARBA00022763"/>
    </source>
</evidence>
<dbReference type="OrthoDB" id="71227at2759"/>
<dbReference type="SMART" id="SM00320">
    <property type="entry name" value="WD40"/>
    <property type="match status" value="6"/>
</dbReference>
<keyword evidence="7" id="KW-0234">DNA repair</keyword>
<dbReference type="PANTHER" id="PTHR15271">
    <property type="entry name" value="CHROMATIN ASSEMBLY FACTOR 1 SUBUNIT B"/>
    <property type="match status" value="1"/>
</dbReference>
<accession>A0A061ASR0</accession>
<feature type="region of interest" description="Disordered" evidence="10">
    <location>
        <begin position="436"/>
        <end position="492"/>
    </location>
</feature>
<dbReference type="InterPro" id="IPR001680">
    <property type="entry name" value="WD40_rpt"/>
</dbReference>
<evidence type="ECO:0000256" key="8">
    <source>
        <dbReference type="ARBA" id="ARBA00023242"/>
    </source>
</evidence>
<dbReference type="EMBL" id="LK052886">
    <property type="protein sequence ID" value="CDR37764.1"/>
    <property type="molecule type" value="Genomic_DNA"/>
</dbReference>
<keyword evidence="6" id="KW-0156">Chromatin regulator</keyword>
<dbReference type="PANTHER" id="PTHR15271:SF4">
    <property type="entry name" value="CHROMATIN ASSEMBLY FACTOR 1 SUBUNIT B"/>
    <property type="match status" value="1"/>
</dbReference>
<dbReference type="GO" id="GO:0006281">
    <property type="term" value="P:DNA repair"/>
    <property type="evidence" value="ECO:0007669"/>
    <property type="project" value="UniProtKB-KW"/>
</dbReference>
<feature type="domain" description="CAF1B/HIR1 beta-propeller" evidence="11">
    <location>
        <begin position="1"/>
        <end position="414"/>
    </location>
</feature>
<dbReference type="AlphaFoldDB" id="A0A061ASR0"/>
<gene>
    <name evidence="12" type="ORF">CYFA0S_01e16666g</name>
</gene>
<evidence type="ECO:0000256" key="10">
    <source>
        <dbReference type="SAM" id="MobiDB-lite"/>
    </source>
</evidence>
<dbReference type="VEuPathDB" id="FungiDB:BON22_1640"/>
<feature type="repeat" description="WD" evidence="9">
    <location>
        <begin position="74"/>
        <end position="105"/>
    </location>
</feature>
<evidence type="ECO:0000256" key="9">
    <source>
        <dbReference type="PROSITE-ProRule" id="PRU00221"/>
    </source>
</evidence>
<dbReference type="PROSITE" id="PS50294">
    <property type="entry name" value="WD_REPEATS_REGION"/>
    <property type="match status" value="2"/>
</dbReference>
<dbReference type="PROSITE" id="PS50082">
    <property type="entry name" value="WD_REPEATS_2"/>
    <property type="match status" value="2"/>
</dbReference>
<dbReference type="InterPro" id="IPR036322">
    <property type="entry name" value="WD40_repeat_dom_sf"/>
</dbReference>
<proteinExistence type="inferred from homology"/>
<organism evidence="12">
    <name type="scientific">Cyberlindnera fabianii</name>
    <name type="common">Yeast</name>
    <name type="synonym">Hansenula fabianii</name>
    <dbReference type="NCBI Taxonomy" id="36022"/>
    <lineage>
        <taxon>Eukaryota</taxon>
        <taxon>Fungi</taxon>
        <taxon>Dikarya</taxon>
        <taxon>Ascomycota</taxon>
        <taxon>Saccharomycotina</taxon>
        <taxon>Saccharomycetes</taxon>
        <taxon>Phaffomycetales</taxon>
        <taxon>Phaffomycetaceae</taxon>
        <taxon>Cyberlindnera</taxon>
    </lineage>
</organism>
<sequence length="559" mass="60767">MEAQILTVHWHDGEQPVYSAHFQPSASPTTSTNMAPSPSPSQRLATGGGDNNVRIWKLVHPSPGETKVEYLSTLSKHTQAVNAVRFDPTGTMLATAGDDGCAMIWTKADRIVRDFGVEADEEAVESWTVKTLCRSSSSEIYGLDWSPDSKYIITGSTDNKARVYDVLTGQEVMQITDHAHYVQGAAWDPRGKFLATQSADRSVHIHVFKTIGKDMKVSVLQKSARADLPMRQPGAASGKTSETVASDLPPLDFNNIRSSMLYQTESLRSFFRRLSFSPDGSLLLAPAGIYKSSAEEKDEPTNTVYIYTRQGLNKAPIAQLPGFKKPALAISFSPIFYELDSTSTSNAFQLPYKMIYAVATADTVHIFDTQSTTELGSVSRIHYVTLTDLTWNNDGQSLIVSSADGFCTRLGFTPETFGAPLKADYKTLLPEEALITGTPKSTKRKANGMTTSQNTSPSTVSTTTTNRTIPSSPLAAPEEPKKAVPSPLSKPAPVMNMIDHLIKKKVKPTPVNKAGATAAKSEKPDVEMKDAEPVVHIPPVKQKKRISPTLVTDSTPVSQ</sequence>
<dbReference type="Pfam" id="PF24105">
    <property type="entry name" value="Beta-prop_CAF1B_HIR1"/>
    <property type="match status" value="1"/>
</dbReference>
<name>A0A061ASR0_CYBFA</name>
<dbReference type="InterPro" id="IPR015943">
    <property type="entry name" value="WD40/YVTN_repeat-like_dom_sf"/>
</dbReference>
<dbReference type="GO" id="GO:0006335">
    <property type="term" value="P:DNA replication-dependent chromatin assembly"/>
    <property type="evidence" value="ECO:0007669"/>
    <property type="project" value="InterPro"/>
</dbReference>
<evidence type="ECO:0000256" key="7">
    <source>
        <dbReference type="ARBA" id="ARBA00023204"/>
    </source>
</evidence>
<evidence type="ECO:0000259" key="11">
    <source>
        <dbReference type="Pfam" id="PF24105"/>
    </source>
</evidence>
<keyword evidence="5" id="KW-0227">DNA damage</keyword>
<keyword evidence="8" id="KW-0539">Nucleus</keyword>
<dbReference type="GO" id="GO:0006334">
    <property type="term" value="P:nucleosome assembly"/>
    <property type="evidence" value="ECO:0007669"/>
    <property type="project" value="TreeGrafter"/>
</dbReference>
<dbReference type="GO" id="GO:0005634">
    <property type="term" value="C:nucleus"/>
    <property type="evidence" value="ECO:0007669"/>
    <property type="project" value="UniProtKB-SubCell"/>
</dbReference>
<keyword evidence="4" id="KW-0677">Repeat</keyword>
<comment type="subcellular location">
    <subcellularLocation>
        <location evidence="1">Nucleus</location>
    </subcellularLocation>
</comment>
<feature type="compositionally biased region" description="Low complexity" evidence="10">
    <location>
        <begin position="450"/>
        <end position="473"/>
    </location>
</feature>
<reference evidence="12" key="1">
    <citation type="journal article" date="2014" name="Genome Announc.">
        <title>Genome sequence of the yeast Cyberlindnera fabianii (Hansenula fabianii).</title>
        <authorList>
            <person name="Freel K.C."/>
            <person name="Sarilar V."/>
            <person name="Neuveglise C."/>
            <person name="Devillers H."/>
            <person name="Friedrich A."/>
            <person name="Schacherer J."/>
        </authorList>
    </citation>
    <scope>NUCLEOTIDE SEQUENCE</scope>
    <source>
        <strain evidence="12">YJS4271</strain>
    </source>
</reference>
<evidence type="ECO:0000256" key="3">
    <source>
        <dbReference type="ARBA" id="ARBA00022574"/>
    </source>
</evidence>
<dbReference type="GO" id="GO:0033186">
    <property type="term" value="C:CAF-1 complex"/>
    <property type="evidence" value="ECO:0007669"/>
    <property type="project" value="TreeGrafter"/>
</dbReference>
<feature type="compositionally biased region" description="Polar residues" evidence="10">
    <location>
        <begin position="549"/>
        <end position="559"/>
    </location>
</feature>
<evidence type="ECO:0000256" key="2">
    <source>
        <dbReference type="ARBA" id="ARBA00007306"/>
    </source>
</evidence>
<evidence type="ECO:0000313" key="12">
    <source>
        <dbReference type="EMBL" id="CDR37764.1"/>
    </source>
</evidence>
<dbReference type="InterPro" id="IPR045145">
    <property type="entry name" value="PTHR15271"/>
</dbReference>
<feature type="region of interest" description="Disordered" evidence="10">
    <location>
        <begin position="505"/>
        <end position="559"/>
    </location>
</feature>
<comment type="similarity">
    <text evidence="2">Belongs to the WD repeat HIR1 family.</text>
</comment>
<dbReference type="SUPFAM" id="SSF50978">
    <property type="entry name" value="WD40 repeat-like"/>
    <property type="match status" value="1"/>
</dbReference>
<dbReference type="Gene3D" id="2.130.10.10">
    <property type="entry name" value="YVTN repeat-like/Quinoprotein amine dehydrogenase"/>
    <property type="match status" value="2"/>
</dbReference>
<protein>
    <submittedName>
        <fullName evidence="12">CYFA0S01e16666g1_1</fullName>
    </submittedName>
</protein>
<feature type="compositionally biased region" description="Basic and acidic residues" evidence="10">
    <location>
        <begin position="520"/>
        <end position="533"/>
    </location>
</feature>
<feature type="compositionally biased region" description="Polar residues" evidence="10">
    <location>
        <begin position="22"/>
        <end position="44"/>
    </location>
</feature>
<keyword evidence="3 9" id="KW-0853">WD repeat</keyword>
<dbReference type="InterPro" id="IPR055410">
    <property type="entry name" value="Beta-prop_CAF1B_HIR1"/>
</dbReference>
<evidence type="ECO:0000256" key="6">
    <source>
        <dbReference type="ARBA" id="ARBA00022853"/>
    </source>
</evidence>
<dbReference type="PhylomeDB" id="A0A061ASR0"/>
<evidence type="ECO:0000256" key="4">
    <source>
        <dbReference type="ARBA" id="ARBA00022737"/>
    </source>
</evidence>
<evidence type="ECO:0000256" key="1">
    <source>
        <dbReference type="ARBA" id="ARBA00004123"/>
    </source>
</evidence>